<name>A0A840AMV4_9HYPH</name>
<reference evidence="4 5" key="1">
    <citation type="submission" date="2020-08" db="EMBL/GenBank/DDBJ databases">
        <title>Genomic Encyclopedia of Type Strains, Phase IV (KMG-IV): sequencing the most valuable type-strain genomes for metagenomic binning, comparative biology and taxonomic classification.</title>
        <authorList>
            <person name="Goeker M."/>
        </authorList>
    </citation>
    <scope>NUCLEOTIDE SEQUENCE [LARGE SCALE GENOMIC DNA]</scope>
    <source>
        <strain evidence="4 5">DSM 25966</strain>
    </source>
</reference>
<dbReference type="EMBL" id="JACIDS010000002">
    <property type="protein sequence ID" value="MBB3930603.1"/>
    <property type="molecule type" value="Genomic_DNA"/>
</dbReference>
<dbReference type="RefSeq" id="WP_183398245.1">
    <property type="nucleotide sequence ID" value="NZ_JACIDS010000002.1"/>
</dbReference>
<sequence>MTEALAEPEAFSVDAFLGGRVEAVQPRAGHHRSGLDAVLIAAAFADGAEGRAVDLGAGAGVAGFCLAARAAAVDVVLAEREAELVDAARRALERPANAAYRDRAHPVAADILTAAGRRQAGLLPASFELALMNPPFYEAGAVRSSPRAQRAAAHVLTEAGLDGWFRAAAAVLAPGGILAAILPTARLGDLLPALDGRFGGVHLLPIHPRARQPALRVIARATKGSRAPLAILPGLILHDTDGNGFSAPLSAILREGAALCDVHPWPA</sequence>
<evidence type="ECO:0000259" key="3">
    <source>
        <dbReference type="Pfam" id="PF05175"/>
    </source>
</evidence>
<keyword evidence="5" id="KW-1185">Reference proteome</keyword>
<dbReference type="PANTHER" id="PTHR47739:SF1">
    <property type="entry name" value="TRNA1(VAL) (ADENINE(37)-N6)-METHYLTRANSFERASE"/>
    <property type="match status" value="1"/>
</dbReference>
<dbReference type="PANTHER" id="PTHR47739">
    <property type="entry name" value="TRNA1(VAL) (ADENINE(37)-N6)-METHYLTRANSFERASE"/>
    <property type="match status" value="1"/>
</dbReference>
<dbReference type="InterPro" id="IPR007848">
    <property type="entry name" value="Small_mtfrase_dom"/>
</dbReference>
<dbReference type="GO" id="GO:0008168">
    <property type="term" value="F:methyltransferase activity"/>
    <property type="evidence" value="ECO:0007669"/>
    <property type="project" value="UniProtKB-KW"/>
</dbReference>
<protein>
    <submittedName>
        <fullName evidence="4">tRNA1(Val) A37 N6-methylase TrmN6</fullName>
    </submittedName>
</protein>
<evidence type="ECO:0000256" key="2">
    <source>
        <dbReference type="ARBA" id="ARBA00022691"/>
    </source>
</evidence>
<organism evidence="4 5">
    <name type="scientific">Kaistia hirudinis</name>
    <dbReference type="NCBI Taxonomy" id="1293440"/>
    <lineage>
        <taxon>Bacteria</taxon>
        <taxon>Pseudomonadati</taxon>
        <taxon>Pseudomonadota</taxon>
        <taxon>Alphaproteobacteria</taxon>
        <taxon>Hyphomicrobiales</taxon>
        <taxon>Kaistiaceae</taxon>
        <taxon>Kaistia</taxon>
    </lineage>
</organism>
<keyword evidence="1 4" id="KW-0808">Transferase</keyword>
<evidence type="ECO:0000313" key="5">
    <source>
        <dbReference type="Proteomes" id="UP000553963"/>
    </source>
</evidence>
<proteinExistence type="predicted"/>
<dbReference type="Proteomes" id="UP000553963">
    <property type="component" value="Unassembled WGS sequence"/>
</dbReference>
<keyword evidence="2" id="KW-0949">S-adenosyl-L-methionine</keyword>
<dbReference type="InterPro" id="IPR029063">
    <property type="entry name" value="SAM-dependent_MTases_sf"/>
</dbReference>
<evidence type="ECO:0000313" key="4">
    <source>
        <dbReference type="EMBL" id="MBB3930603.1"/>
    </source>
</evidence>
<evidence type="ECO:0000256" key="1">
    <source>
        <dbReference type="ARBA" id="ARBA00022603"/>
    </source>
</evidence>
<dbReference type="GO" id="GO:0032259">
    <property type="term" value="P:methylation"/>
    <property type="evidence" value="ECO:0007669"/>
    <property type="project" value="UniProtKB-KW"/>
</dbReference>
<dbReference type="SUPFAM" id="SSF53335">
    <property type="entry name" value="S-adenosyl-L-methionine-dependent methyltransferases"/>
    <property type="match status" value="1"/>
</dbReference>
<comment type="caution">
    <text evidence="4">The sequence shown here is derived from an EMBL/GenBank/DDBJ whole genome shotgun (WGS) entry which is preliminary data.</text>
</comment>
<keyword evidence="1 4" id="KW-0489">Methyltransferase</keyword>
<accession>A0A840AMV4</accession>
<dbReference type="Gene3D" id="3.40.50.150">
    <property type="entry name" value="Vaccinia Virus protein VP39"/>
    <property type="match status" value="1"/>
</dbReference>
<dbReference type="Pfam" id="PF05175">
    <property type="entry name" value="MTS"/>
    <property type="match status" value="1"/>
</dbReference>
<gene>
    <name evidence="4" type="ORF">GGR25_001642</name>
</gene>
<feature type="domain" description="Methyltransferase small" evidence="3">
    <location>
        <begin position="40"/>
        <end position="160"/>
    </location>
</feature>
<dbReference type="AlphaFoldDB" id="A0A840AMV4"/>
<dbReference type="InterPro" id="IPR050210">
    <property type="entry name" value="tRNA_Adenine-N(6)_MTase"/>
</dbReference>